<dbReference type="OrthoDB" id="1467297at2"/>
<dbReference type="STRING" id="477690.SAMN05216474_1332"/>
<feature type="compositionally biased region" description="Basic residues" evidence="1">
    <location>
        <begin position="1"/>
        <end position="12"/>
    </location>
</feature>
<evidence type="ECO:0000313" key="3">
    <source>
        <dbReference type="Proteomes" id="UP000236454"/>
    </source>
</evidence>
<evidence type="ECO:0000313" key="2">
    <source>
        <dbReference type="EMBL" id="SFT56173.1"/>
    </source>
</evidence>
<organism evidence="2 3">
    <name type="scientific">Lishizhenia tianjinensis</name>
    <dbReference type="NCBI Taxonomy" id="477690"/>
    <lineage>
        <taxon>Bacteria</taxon>
        <taxon>Pseudomonadati</taxon>
        <taxon>Bacteroidota</taxon>
        <taxon>Flavobacteriia</taxon>
        <taxon>Flavobacteriales</taxon>
        <taxon>Crocinitomicaceae</taxon>
        <taxon>Lishizhenia</taxon>
    </lineage>
</organism>
<reference evidence="2 3" key="1">
    <citation type="submission" date="2016-10" db="EMBL/GenBank/DDBJ databases">
        <authorList>
            <person name="de Groot N.N."/>
        </authorList>
    </citation>
    <scope>NUCLEOTIDE SEQUENCE [LARGE SCALE GENOMIC DNA]</scope>
    <source>
        <strain evidence="2 3">CGMCC 1.7005</strain>
    </source>
</reference>
<dbReference type="RefSeq" id="WP_090247529.1">
    <property type="nucleotide sequence ID" value="NZ_FPAS01000001.1"/>
</dbReference>
<dbReference type="AlphaFoldDB" id="A0A1I6Z0H3"/>
<dbReference type="Proteomes" id="UP000236454">
    <property type="component" value="Unassembled WGS sequence"/>
</dbReference>
<protein>
    <recommendedName>
        <fullName evidence="4">DNA polymerase-3 subunit gamma/tau</fullName>
    </recommendedName>
</protein>
<gene>
    <name evidence="2" type="ORF">SAMN05216474_1332</name>
</gene>
<evidence type="ECO:0008006" key="4">
    <source>
        <dbReference type="Google" id="ProtNLM"/>
    </source>
</evidence>
<evidence type="ECO:0000256" key="1">
    <source>
        <dbReference type="SAM" id="MobiDB-lite"/>
    </source>
</evidence>
<proteinExistence type="predicted"/>
<accession>A0A1I6Z0H3</accession>
<keyword evidence="3" id="KW-1185">Reference proteome</keyword>
<feature type="region of interest" description="Disordered" evidence="1">
    <location>
        <begin position="1"/>
        <end position="43"/>
    </location>
</feature>
<dbReference type="EMBL" id="FPAS01000001">
    <property type="protein sequence ID" value="SFT56173.1"/>
    <property type="molecule type" value="Genomic_DNA"/>
</dbReference>
<sequence length="217" mass="25088">MLYQKRIRKKKRLTDPVKIIPFKGQDPKDKAPAPKKASNAPNFASFAEKKEAKVLSAPTGNLKNGNLSIQELLRKQKEEKQKAIQSGSANKPTEQFSLDDLKMYWRQFAFKQKSAGLETLFSALTVNEPYFNEDDMLITHHVDNLVQLEFMRSHEADLVQFLRASLKNFDIQLKCAVNQSEDSKKKMYTGKDRFEEMAKRNPNLETLKKLFKLDIDF</sequence>
<name>A0A1I6Z0H3_9FLAO</name>